<proteinExistence type="predicted"/>
<dbReference type="eggNOG" id="COG3439">
    <property type="taxonomic scope" value="Bacteria"/>
</dbReference>
<evidence type="ECO:0000313" key="2">
    <source>
        <dbReference type="EMBL" id="ABK46198.1"/>
    </source>
</evidence>
<protein>
    <recommendedName>
        <fullName evidence="1">DUF302 domain-containing protein</fullName>
    </recommendedName>
</protein>
<dbReference type="InterPro" id="IPR035923">
    <property type="entry name" value="TT1751-like_sf"/>
</dbReference>
<dbReference type="KEGG" id="mgm:Mmc1_3713"/>
<evidence type="ECO:0000259" key="1">
    <source>
        <dbReference type="Pfam" id="PF03625"/>
    </source>
</evidence>
<dbReference type="AlphaFoldDB" id="A0LE05"/>
<evidence type="ECO:0000313" key="3">
    <source>
        <dbReference type="Proteomes" id="UP000002586"/>
    </source>
</evidence>
<reference evidence="2 3" key="2">
    <citation type="journal article" date="2012" name="Int. J. Syst. Evol. Microbiol.">
        <title>Magnetococcus marinus gen. nov., sp. nov., a marine, magnetotactic bacterium that represents a novel lineage (Magnetococcaceae fam. nov.; Magnetococcales ord. nov.) at the base of the Alphaproteobacteria.</title>
        <authorList>
            <person name="Bazylinski D.A."/>
            <person name="Williams T.J."/>
            <person name="Lefevre C.T."/>
            <person name="Berg R.J."/>
            <person name="Zhang C.L."/>
            <person name="Bowser S.S."/>
            <person name="Dean A.J."/>
            <person name="Beveridge T.J."/>
        </authorList>
    </citation>
    <scope>NUCLEOTIDE SEQUENCE [LARGE SCALE GENOMIC DNA]</scope>
    <source>
        <strain evidence="3">ATCC BAA-1437 / JCM 17883 / MC-1</strain>
    </source>
</reference>
<keyword evidence="3" id="KW-1185">Reference proteome</keyword>
<dbReference type="InterPro" id="IPR005180">
    <property type="entry name" value="DUF302"/>
</dbReference>
<dbReference type="RefSeq" id="WP_011715251.1">
    <property type="nucleotide sequence ID" value="NC_008576.1"/>
</dbReference>
<dbReference type="Proteomes" id="UP000002586">
    <property type="component" value="Chromosome"/>
</dbReference>
<dbReference type="EMBL" id="CP000471">
    <property type="protein sequence ID" value="ABK46198.1"/>
    <property type="molecule type" value="Genomic_DNA"/>
</dbReference>
<name>A0LE05_MAGMM</name>
<dbReference type="Pfam" id="PF03625">
    <property type="entry name" value="DUF302"/>
    <property type="match status" value="1"/>
</dbReference>
<dbReference type="OrthoDB" id="9791067at2"/>
<dbReference type="SUPFAM" id="SSF103247">
    <property type="entry name" value="TT1751-like"/>
    <property type="match status" value="1"/>
</dbReference>
<dbReference type="HOGENOM" id="CLU_1198602_0_0_5"/>
<feature type="domain" description="DUF302" evidence="1">
    <location>
        <begin position="133"/>
        <end position="190"/>
    </location>
</feature>
<dbReference type="PANTHER" id="PTHR38342:SF1">
    <property type="entry name" value="SLR5037 PROTEIN"/>
    <property type="match status" value="1"/>
</dbReference>
<dbReference type="Gene3D" id="3.30.310.70">
    <property type="entry name" value="TT1751-like domain"/>
    <property type="match status" value="1"/>
</dbReference>
<dbReference type="PANTHER" id="PTHR38342">
    <property type="entry name" value="SLR5037 PROTEIN"/>
    <property type="match status" value="1"/>
</dbReference>
<accession>A0LE05</accession>
<reference evidence="3" key="1">
    <citation type="journal article" date="2009" name="Appl. Environ. Microbiol.">
        <title>Complete genome sequence of the chemolithoautotrophic marine magnetotactic coccus strain MC-1.</title>
        <authorList>
            <person name="Schubbe S."/>
            <person name="Williams T.J."/>
            <person name="Xie G."/>
            <person name="Kiss H.E."/>
            <person name="Brettin T.S."/>
            <person name="Martinez D."/>
            <person name="Ross C.A."/>
            <person name="Schuler D."/>
            <person name="Cox B.L."/>
            <person name="Nealson K.H."/>
            <person name="Bazylinski D.A."/>
        </authorList>
    </citation>
    <scope>NUCLEOTIDE SEQUENCE [LARGE SCALE GENOMIC DNA]</scope>
    <source>
        <strain evidence="3">ATCC BAA-1437 / JCM 17883 / MC-1</strain>
    </source>
</reference>
<dbReference type="CDD" id="cd14797">
    <property type="entry name" value="DUF302"/>
    <property type="match status" value="1"/>
</dbReference>
<gene>
    <name evidence="2" type="ordered locus">Mmc1_3713</name>
</gene>
<organism evidence="2 3">
    <name type="scientific">Magnetococcus marinus (strain ATCC BAA-1437 / JCM 17883 / MC-1)</name>
    <dbReference type="NCBI Taxonomy" id="156889"/>
    <lineage>
        <taxon>Bacteria</taxon>
        <taxon>Pseudomonadati</taxon>
        <taxon>Pseudomonadota</taxon>
        <taxon>Magnetococcia</taxon>
        <taxon>Magnetococcales</taxon>
        <taxon>Magnetococcaceae</taxon>
        <taxon>Magnetococcus</taxon>
    </lineage>
</organism>
<dbReference type="STRING" id="156889.Mmc1_3713"/>
<sequence precursor="true">MLMRGWMQGLLVVLGLVSAVGVQAQGQMEMPNMQMPNMQMPNMQMPNMQMPGMPTMPMASNPRVQVPMGYGSPAGDISPALMQFDKIPGVINRGPVLQIPMPQGYSMEDVVFDLESGLAEHNLKVVAKQHLGKAIAERSGEPFPAYDIYHICNLTVGEKIIRAEPAFGAFLPCKVVLYQDPQSKRIWAVTYKPSFAMVYFPFMPEETKAAANQIGDHLFNILFGIASSNDQ</sequence>